<dbReference type="InParanoid" id="A0A409YNA3"/>
<dbReference type="OrthoDB" id="1461976at2759"/>
<dbReference type="PANTHER" id="PTHR32100">
    <property type="entry name" value="OMEGA-6 FATTY ACID DESATURASE, CHLOROPLASTIC"/>
    <property type="match status" value="1"/>
</dbReference>
<feature type="domain" description="Fatty acid desaturase" evidence="2">
    <location>
        <begin position="109"/>
        <end position="377"/>
    </location>
</feature>
<accession>A0A409YNA3</accession>
<protein>
    <recommendedName>
        <fullName evidence="2">Fatty acid desaturase domain-containing protein</fullName>
    </recommendedName>
</protein>
<keyword evidence="1" id="KW-0472">Membrane</keyword>
<evidence type="ECO:0000256" key="1">
    <source>
        <dbReference type="SAM" id="Phobius"/>
    </source>
</evidence>
<dbReference type="AlphaFoldDB" id="A0A409YNA3"/>
<dbReference type="Proteomes" id="UP000284706">
    <property type="component" value="Unassembled WGS sequence"/>
</dbReference>
<keyword evidence="1" id="KW-1133">Transmembrane helix</keyword>
<name>A0A409YNA3_9AGAR</name>
<proteinExistence type="predicted"/>
<dbReference type="EMBL" id="NHYE01000617">
    <property type="protein sequence ID" value="PPR04518.1"/>
    <property type="molecule type" value="Genomic_DNA"/>
</dbReference>
<dbReference type="STRING" id="231916.A0A409YNA3"/>
<evidence type="ECO:0000313" key="4">
    <source>
        <dbReference type="Proteomes" id="UP000284706"/>
    </source>
</evidence>
<feature type="transmembrane region" description="Helical" evidence="1">
    <location>
        <begin position="110"/>
        <end position="129"/>
    </location>
</feature>
<dbReference type="Pfam" id="PF00487">
    <property type="entry name" value="FA_desaturase"/>
    <property type="match status" value="1"/>
</dbReference>
<sequence length="661" mass="76164">MIWGNSPEYEERTKKPFAPPTVTLKEIHDAVPKHLLKSMSSTIVKGTGLPSNPSSTENQTKATLYVIRDIVLTAALYKFAYSITPWAQGDFGGYVTGGWQKTLLKGSMWAFYYWFQGLVGAGIFCLGHDAGHTSLYENNKINNTVGFILHSYLLIPYYSWRSTHHAHHKATASMERDENYVPYTRSSYKLPDEKIATKADYDEIFEETPIYTLYRMFIMQGFGWWVYLARNTMGSPMYPPGTNHFNPYSPLFKKEQRFSIFMSNLGIGSMAFILYKLGREFFFKYYLIPYLFVNHWIVMFTFLHHSDPTIPHYRKGEWSFLRGAAATVDRPLLGWMGRFFFHNISHDHVAHHFFLRAPFYNGPEITKAVRSVLKDDYNYDSTPSFYALYRSFTQCQFIEDEGDIIFYKNREGRAIPARSGSAWTDNELMAFNIQVNTVNAASFFSTTQLPNPSVSSVILNNERPPPGPLDKDNRLFFRYMKDAEKGEESLVDDFAAFILGMFGYDEPERVIYRHKGLSFIMWRSFFPFYSVLARANPQRGTIRIDAEPQLIAAAIAAFYHNSLRRRVASHPHVNSQTIPGIIMVGVAPIFYRIPITTELVQCVQTGRRPPQPTTVQRFVPPVSNRHTYPEEGLVPLSNRLIVMKAFEAFKTWIVSFFSIRV</sequence>
<dbReference type="CDD" id="cd03507">
    <property type="entry name" value="Delta12-FADS-like"/>
    <property type="match status" value="1"/>
</dbReference>
<dbReference type="InterPro" id="IPR012171">
    <property type="entry name" value="Fatty_acid_desaturase"/>
</dbReference>
<gene>
    <name evidence="3" type="ORF">CVT26_002386</name>
</gene>
<dbReference type="InterPro" id="IPR005804">
    <property type="entry name" value="FA_desaturase_dom"/>
</dbReference>
<organism evidence="3 4">
    <name type="scientific">Gymnopilus dilepis</name>
    <dbReference type="NCBI Taxonomy" id="231916"/>
    <lineage>
        <taxon>Eukaryota</taxon>
        <taxon>Fungi</taxon>
        <taxon>Dikarya</taxon>
        <taxon>Basidiomycota</taxon>
        <taxon>Agaricomycotina</taxon>
        <taxon>Agaricomycetes</taxon>
        <taxon>Agaricomycetidae</taxon>
        <taxon>Agaricales</taxon>
        <taxon>Agaricineae</taxon>
        <taxon>Hymenogastraceae</taxon>
        <taxon>Gymnopilus</taxon>
    </lineage>
</organism>
<comment type="caution">
    <text evidence="3">The sequence shown here is derived from an EMBL/GenBank/DDBJ whole genome shotgun (WGS) entry which is preliminary data.</text>
</comment>
<feature type="transmembrane region" description="Helical" evidence="1">
    <location>
        <begin position="258"/>
        <end position="275"/>
    </location>
</feature>
<evidence type="ECO:0000259" key="2">
    <source>
        <dbReference type="Pfam" id="PF00487"/>
    </source>
</evidence>
<reference evidence="3 4" key="1">
    <citation type="journal article" date="2018" name="Evol. Lett.">
        <title>Horizontal gene cluster transfer increased hallucinogenic mushroom diversity.</title>
        <authorList>
            <person name="Reynolds H.T."/>
            <person name="Vijayakumar V."/>
            <person name="Gluck-Thaler E."/>
            <person name="Korotkin H.B."/>
            <person name="Matheny P.B."/>
            <person name="Slot J.C."/>
        </authorList>
    </citation>
    <scope>NUCLEOTIDE SEQUENCE [LARGE SCALE GENOMIC DNA]</scope>
    <source>
        <strain evidence="3 4">SRW20</strain>
    </source>
</reference>
<keyword evidence="4" id="KW-1185">Reference proteome</keyword>
<evidence type="ECO:0000313" key="3">
    <source>
        <dbReference type="EMBL" id="PPR04518.1"/>
    </source>
</evidence>
<feature type="transmembrane region" description="Helical" evidence="1">
    <location>
        <begin position="141"/>
        <end position="160"/>
    </location>
</feature>
<dbReference type="GO" id="GO:0006629">
    <property type="term" value="P:lipid metabolic process"/>
    <property type="evidence" value="ECO:0007669"/>
    <property type="project" value="InterPro"/>
</dbReference>
<dbReference type="GO" id="GO:0016491">
    <property type="term" value="F:oxidoreductase activity"/>
    <property type="evidence" value="ECO:0007669"/>
    <property type="project" value="InterPro"/>
</dbReference>
<feature type="transmembrane region" description="Helical" evidence="1">
    <location>
        <begin position="287"/>
        <end position="305"/>
    </location>
</feature>
<keyword evidence="1" id="KW-0812">Transmembrane</keyword>